<feature type="domain" description="SOCS box" evidence="8">
    <location>
        <begin position="185"/>
        <end position="229"/>
    </location>
</feature>
<evidence type="ECO:0000256" key="2">
    <source>
        <dbReference type="ARBA" id="ARBA00004496"/>
    </source>
</evidence>
<evidence type="ECO:0000259" key="8">
    <source>
        <dbReference type="PROSITE" id="PS50225"/>
    </source>
</evidence>
<dbReference type="GO" id="GO:0005737">
    <property type="term" value="C:cytoplasm"/>
    <property type="evidence" value="ECO:0007669"/>
    <property type="project" value="UniProtKB-SubCell"/>
</dbReference>
<dbReference type="PROSITE" id="PS50225">
    <property type="entry name" value="SOCS"/>
    <property type="match status" value="1"/>
</dbReference>
<dbReference type="AlphaFoldDB" id="A0A8X6LFK2"/>
<dbReference type="OrthoDB" id="5951542at2759"/>
<keyword evidence="6" id="KW-0539">Nucleus</keyword>
<dbReference type="Gene3D" id="2.60.120.920">
    <property type="match status" value="1"/>
</dbReference>
<evidence type="ECO:0000313" key="9">
    <source>
        <dbReference type="EMBL" id="GFR05319.1"/>
    </source>
</evidence>
<evidence type="ECO:0000256" key="1">
    <source>
        <dbReference type="ARBA" id="ARBA00004123"/>
    </source>
</evidence>
<keyword evidence="10" id="KW-1185">Reference proteome</keyword>
<dbReference type="EMBL" id="BMAO01006002">
    <property type="protein sequence ID" value="GFR05319.1"/>
    <property type="molecule type" value="Genomic_DNA"/>
</dbReference>
<dbReference type="SUPFAM" id="SSF158235">
    <property type="entry name" value="SOCS box-like"/>
    <property type="match status" value="1"/>
</dbReference>
<dbReference type="PROSITE" id="PS50188">
    <property type="entry name" value="B302_SPRY"/>
    <property type="match status" value="1"/>
</dbReference>
<dbReference type="InterPro" id="IPR050672">
    <property type="entry name" value="FBXO45-Fsn/SPSB_families"/>
</dbReference>
<keyword evidence="5" id="KW-0963">Cytoplasm</keyword>
<dbReference type="Proteomes" id="UP000887116">
    <property type="component" value="Unassembled WGS sequence"/>
</dbReference>
<evidence type="ECO:0000313" key="10">
    <source>
        <dbReference type="Proteomes" id="UP000887116"/>
    </source>
</evidence>
<dbReference type="InterPro" id="IPR001496">
    <property type="entry name" value="SOCS_box"/>
</dbReference>
<comment type="subcellular location">
    <subcellularLocation>
        <location evidence="2">Cytoplasm</location>
    </subcellularLocation>
    <subcellularLocation>
        <location evidence="1">Nucleus</location>
    </subcellularLocation>
</comment>
<dbReference type="Pfam" id="PF00622">
    <property type="entry name" value="SPRY"/>
    <property type="match status" value="1"/>
</dbReference>
<dbReference type="FunFam" id="2.60.120.920:FF:000078">
    <property type="entry name" value="GD12021"/>
    <property type="match status" value="1"/>
</dbReference>
<dbReference type="GO" id="GO:0019005">
    <property type="term" value="C:SCF ubiquitin ligase complex"/>
    <property type="evidence" value="ECO:0007669"/>
    <property type="project" value="TreeGrafter"/>
</dbReference>
<dbReference type="PANTHER" id="PTHR12245:SF12">
    <property type="entry name" value="SPRY DOMAIN-CONTAINING SOCS BOX PROTEIN 3"/>
    <property type="match status" value="1"/>
</dbReference>
<sequence>MNQVLVSTSQGGPHLSNFCNDNWLWSKTDKSHEVRLCGENLKVVHFHPTWSNGTAGVRGTRILNGGRYYWEIKIGHRIFGTSMMIGIGTGKSRLHVNAFVDMLGEDEYGWGLSHKGLLWHNGNWRQYTQPFPENEATTIGVFFDGIKGTLTYYKDGCDLGVAFTGLHNVQDDVYPAVCSTSAKTEMSLGIRKRELGDLQDRCRSVILSSLAKVSYVSALSIPNPVKQYLYDGSENEDCGLRPLKRLRSGSHQLEW</sequence>
<dbReference type="InterPro" id="IPR043136">
    <property type="entry name" value="B30.2/SPRY_sf"/>
</dbReference>
<evidence type="ECO:0000256" key="5">
    <source>
        <dbReference type="ARBA" id="ARBA00022490"/>
    </source>
</evidence>
<name>A0A8X6LFK2_TRICU</name>
<dbReference type="PANTHER" id="PTHR12245">
    <property type="entry name" value="SPRY DOMAIN CONTAINING SOCS BOX PROTEIN"/>
    <property type="match status" value="1"/>
</dbReference>
<reference evidence="9" key="1">
    <citation type="submission" date="2020-07" db="EMBL/GenBank/DDBJ databases">
        <title>Multicomponent nature underlies the extraordinary mechanical properties of spider dragline silk.</title>
        <authorList>
            <person name="Kono N."/>
            <person name="Nakamura H."/>
            <person name="Mori M."/>
            <person name="Yoshida Y."/>
            <person name="Ohtoshi R."/>
            <person name="Malay A.D."/>
            <person name="Moran D.A.P."/>
            <person name="Tomita M."/>
            <person name="Numata K."/>
            <person name="Arakawa K."/>
        </authorList>
    </citation>
    <scope>NUCLEOTIDE SEQUENCE</scope>
</reference>
<dbReference type="InterPro" id="IPR036036">
    <property type="entry name" value="SOCS_box-like_dom_sf"/>
</dbReference>
<evidence type="ECO:0000256" key="4">
    <source>
        <dbReference type="ARBA" id="ARBA00014684"/>
    </source>
</evidence>
<comment type="similarity">
    <text evidence="3">Belongs to the SPSB family.</text>
</comment>
<dbReference type="SMART" id="SM00449">
    <property type="entry name" value="SPRY"/>
    <property type="match status" value="1"/>
</dbReference>
<dbReference type="SUPFAM" id="SSF49899">
    <property type="entry name" value="Concanavalin A-like lectins/glucanases"/>
    <property type="match status" value="1"/>
</dbReference>
<feature type="domain" description="B30.2/SPRY" evidence="7">
    <location>
        <begin position="1"/>
        <end position="195"/>
    </location>
</feature>
<dbReference type="InterPro" id="IPR001870">
    <property type="entry name" value="B30.2/SPRY"/>
</dbReference>
<comment type="caution">
    <text evidence="9">The sequence shown here is derived from an EMBL/GenBank/DDBJ whole genome shotgun (WGS) entry which is preliminary data.</text>
</comment>
<dbReference type="GO" id="GO:0035556">
    <property type="term" value="P:intracellular signal transduction"/>
    <property type="evidence" value="ECO:0007669"/>
    <property type="project" value="InterPro"/>
</dbReference>
<protein>
    <recommendedName>
        <fullName evidence="4">SPRY domain-containing SOCS box protein 3</fullName>
    </recommendedName>
</protein>
<evidence type="ECO:0000256" key="6">
    <source>
        <dbReference type="ARBA" id="ARBA00023242"/>
    </source>
</evidence>
<dbReference type="InterPro" id="IPR035754">
    <property type="entry name" value="SPRY_SPSB3"/>
</dbReference>
<dbReference type="GO" id="GO:0043161">
    <property type="term" value="P:proteasome-mediated ubiquitin-dependent protein catabolic process"/>
    <property type="evidence" value="ECO:0007669"/>
    <property type="project" value="TreeGrafter"/>
</dbReference>
<proteinExistence type="inferred from homology"/>
<organism evidence="9 10">
    <name type="scientific">Trichonephila clavata</name>
    <name type="common">Joro spider</name>
    <name type="synonym">Nephila clavata</name>
    <dbReference type="NCBI Taxonomy" id="2740835"/>
    <lineage>
        <taxon>Eukaryota</taxon>
        <taxon>Metazoa</taxon>
        <taxon>Ecdysozoa</taxon>
        <taxon>Arthropoda</taxon>
        <taxon>Chelicerata</taxon>
        <taxon>Arachnida</taxon>
        <taxon>Araneae</taxon>
        <taxon>Araneomorphae</taxon>
        <taxon>Entelegynae</taxon>
        <taxon>Araneoidea</taxon>
        <taxon>Nephilidae</taxon>
        <taxon>Trichonephila</taxon>
    </lineage>
</organism>
<accession>A0A8X6LFK2</accession>
<dbReference type="CDD" id="cd12876">
    <property type="entry name" value="SPRY_SOCS3"/>
    <property type="match status" value="1"/>
</dbReference>
<dbReference type="InterPro" id="IPR013320">
    <property type="entry name" value="ConA-like_dom_sf"/>
</dbReference>
<evidence type="ECO:0000256" key="3">
    <source>
        <dbReference type="ARBA" id="ARBA00010910"/>
    </source>
</evidence>
<dbReference type="InterPro" id="IPR003877">
    <property type="entry name" value="SPRY_dom"/>
</dbReference>
<gene>
    <name evidence="9" type="primary">SPSB3</name>
    <name evidence="9" type="ORF">TNCT_71211</name>
</gene>
<evidence type="ECO:0000259" key="7">
    <source>
        <dbReference type="PROSITE" id="PS50188"/>
    </source>
</evidence>
<dbReference type="GO" id="GO:0005634">
    <property type="term" value="C:nucleus"/>
    <property type="evidence" value="ECO:0007669"/>
    <property type="project" value="UniProtKB-SubCell"/>
</dbReference>